<dbReference type="GO" id="GO:0004821">
    <property type="term" value="F:histidine-tRNA ligase activity"/>
    <property type="evidence" value="ECO:0007669"/>
    <property type="project" value="TreeGrafter"/>
</dbReference>
<protein>
    <submittedName>
        <fullName evidence="2">ATP phosphoribosyltransferase regulatory subunit</fullName>
        <ecNumber evidence="2">2.4.2.17</ecNumber>
    </submittedName>
</protein>
<dbReference type="InterPro" id="IPR006195">
    <property type="entry name" value="aa-tRNA-synth_II"/>
</dbReference>
<dbReference type="GO" id="GO:0003879">
    <property type="term" value="F:ATP phosphoribosyltransferase activity"/>
    <property type="evidence" value="ECO:0007669"/>
    <property type="project" value="UniProtKB-EC"/>
</dbReference>
<dbReference type="InterPro" id="IPR004516">
    <property type="entry name" value="HisRS/HisZ"/>
</dbReference>
<proteinExistence type="predicted"/>
<dbReference type="EC" id="2.4.2.17" evidence="2"/>
<dbReference type="Gene3D" id="3.30.930.10">
    <property type="entry name" value="Bira Bifunctional Protein, Domain 2"/>
    <property type="match status" value="2"/>
</dbReference>
<gene>
    <name evidence="2" type="ORF">MNBD_ALPHA04-574</name>
</gene>
<dbReference type="EMBL" id="UOEF01000294">
    <property type="protein sequence ID" value="VAV99885.1"/>
    <property type="molecule type" value="Genomic_DNA"/>
</dbReference>
<evidence type="ECO:0000313" key="2">
    <source>
        <dbReference type="EMBL" id="VAV99885.1"/>
    </source>
</evidence>
<accession>A0A3B0SYP4</accession>
<dbReference type="PANTHER" id="PTHR43707">
    <property type="entry name" value="HISTIDYL-TRNA SYNTHETASE"/>
    <property type="match status" value="1"/>
</dbReference>
<dbReference type="GO" id="GO:0006427">
    <property type="term" value="P:histidyl-tRNA aminoacylation"/>
    <property type="evidence" value="ECO:0007669"/>
    <property type="project" value="TreeGrafter"/>
</dbReference>
<dbReference type="PROSITE" id="PS50862">
    <property type="entry name" value="AA_TRNA_LIGASE_II"/>
    <property type="match status" value="1"/>
</dbReference>
<dbReference type="Pfam" id="PF13393">
    <property type="entry name" value="tRNA-synt_His"/>
    <property type="match status" value="2"/>
</dbReference>
<name>A0A3B0SYP4_9ZZZZ</name>
<keyword evidence="2" id="KW-0328">Glycosyltransferase</keyword>
<dbReference type="GO" id="GO:0005737">
    <property type="term" value="C:cytoplasm"/>
    <property type="evidence" value="ECO:0007669"/>
    <property type="project" value="InterPro"/>
</dbReference>
<dbReference type="PANTHER" id="PTHR43707:SF1">
    <property type="entry name" value="HISTIDINE--TRNA LIGASE, MITOCHONDRIAL-RELATED"/>
    <property type="match status" value="1"/>
</dbReference>
<keyword evidence="2" id="KW-0808">Transferase</keyword>
<evidence type="ECO:0000259" key="1">
    <source>
        <dbReference type="PROSITE" id="PS50862"/>
    </source>
</evidence>
<dbReference type="AlphaFoldDB" id="A0A3B0SYP4"/>
<dbReference type="InterPro" id="IPR041715">
    <property type="entry name" value="HisRS-like_core"/>
</dbReference>
<dbReference type="InterPro" id="IPR045864">
    <property type="entry name" value="aa-tRNA-synth_II/BPL/LPL"/>
</dbReference>
<reference evidence="2" key="1">
    <citation type="submission" date="2018-06" db="EMBL/GenBank/DDBJ databases">
        <authorList>
            <person name="Zhirakovskaya E."/>
        </authorList>
    </citation>
    <scope>NUCLEOTIDE SEQUENCE</scope>
</reference>
<dbReference type="SUPFAM" id="SSF55681">
    <property type="entry name" value="Class II aaRS and biotin synthetases"/>
    <property type="match status" value="1"/>
</dbReference>
<dbReference type="PIRSF" id="PIRSF001549">
    <property type="entry name" value="His-tRNA_synth"/>
    <property type="match status" value="1"/>
</dbReference>
<feature type="domain" description="Aminoacyl-transfer RNA synthetases class-II family profile" evidence="1">
    <location>
        <begin position="16"/>
        <end position="392"/>
    </location>
</feature>
<organism evidence="2">
    <name type="scientific">hydrothermal vent metagenome</name>
    <dbReference type="NCBI Taxonomy" id="652676"/>
    <lineage>
        <taxon>unclassified sequences</taxon>
        <taxon>metagenomes</taxon>
        <taxon>ecological metagenomes</taxon>
    </lineage>
</organism>
<sequence>MGSGLQTSTLLLPPGEAMAARLKGVFVDRAYAPVDPPMLLPADVVLDRLGEDIRRRLLLVTAPDGSEMCLRPDFTLPVARAHLDAGAGAAGRYTYAGLAFRFPAGGERTRISAEFHQAGIEYFGDDDAEAADAEVLAASVAALAEMGLADIELTLGDVALFDAFVEALALGPGWKKRLIGDFRAHEFARDMMRTLAVSGGGNDAAKPDAAFAQALAGMEVTAARAVVEDVMAIAGTAPVGGRTVAEIAERFVEQAQFSRDGAMGEEIFSALDRFLGLNTPPPQAVGELRQLARSAAGLTPAVDAFERRLDRLEAAGVDLSRATFRADFAGRIEYYTGMVFEIRSPANPDLGPIASGGRYDGFLAEMGADGPVPAVGASVYVDRLVAALEAGS</sequence>